<evidence type="ECO:0000313" key="7">
    <source>
        <dbReference type="Proteomes" id="UP000182680"/>
    </source>
</evidence>
<dbReference type="GO" id="GO:0003677">
    <property type="term" value="F:DNA binding"/>
    <property type="evidence" value="ECO:0007669"/>
    <property type="project" value="UniProtKB-KW"/>
</dbReference>
<accession>A0AA94HU89</accession>
<reference evidence="7" key="1">
    <citation type="submission" date="2016-11" db="EMBL/GenBank/DDBJ databases">
        <authorList>
            <person name="Jaros S."/>
            <person name="Januszkiewicz K."/>
            <person name="Wedrychowicz H."/>
        </authorList>
    </citation>
    <scope>NUCLEOTIDE SEQUENCE [LARGE SCALE GENOMIC DNA]</scope>
    <source>
        <strain evidence="7">DSM 7057</strain>
    </source>
</reference>
<dbReference type="RefSeq" id="WP_083577952.1">
    <property type="nucleotide sequence ID" value="NZ_FPIW01000051.1"/>
</dbReference>
<feature type="region of interest" description="Disordered" evidence="4">
    <location>
        <begin position="1"/>
        <end position="21"/>
    </location>
</feature>
<sequence length="344" mass="38949">MIRHSPSIISASPSSRLRGRHSNRNAVNFDTFVSDVYLPHVQLHKRSWNVDERIARQHLSPIFGDRRLDGIERCEVEKWRHGLLMRGLAPSTCNRILSVFKSIFSLAGMYGLLPVGQSPCVGVLPLKVHTMRERYLTPSEARRLMRELEQSTRPEAAAIRLLLLTGARKSEILKAKWEYVRSDLRLLIVPLSKSGKPRHIPLSDEAIAVIGSLPRRSGCPWLFPGHGAGVKPLSDIYIFWNKLRHILGFADVRVHDLRHTFASFLVNAGHSLYEVQKLLGHSDPRTTMRYSHLGQASLVAAAETVSGYLSRFRSKSTENVPFHRLNPNKGYSKQIGRVHSQHCE</sequence>
<comment type="similarity">
    <text evidence="1">Belongs to the 'phage' integrase family.</text>
</comment>
<dbReference type="InterPro" id="IPR011010">
    <property type="entry name" value="DNA_brk_join_enz"/>
</dbReference>
<gene>
    <name evidence="6" type="ORF">SAMN02910291_02266</name>
</gene>
<dbReference type="GO" id="GO:0015074">
    <property type="term" value="P:DNA integration"/>
    <property type="evidence" value="ECO:0007669"/>
    <property type="project" value="InterPro"/>
</dbReference>
<keyword evidence="3" id="KW-0233">DNA recombination</keyword>
<feature type="domain" description="Tyr recombinase" evidence="5">
    <location>
        <begin position="131"/>
        <end position="303"/>
    </location>
</feature>
<dbReference type="InterPro" id="IPR013762">
    <property type="entry name" value="Integrase-like_cat_sf"/>
</dbReference>
<dbReference type="InterPro" id="IPR002104">
    <property type="entry name" value="Integrase_catalytic"/>
</dbReference>
<dbReference type="Proteomes" id="UP000182680">
    <property type="component" value="Unassembled WGS sequence"/>
</dbReference>
<evidence type="ECO:0000256" key="2">
    <source>
        <dbReference type="ARBA" id="ARBA00023125"/>
    </source>
</evidence>
<dbReference type="Gene3D" id="1.10.443.10">
    <property type="entry name" value="Intergrase catalytic core"/>
    <property type="match status" value="1"/>
</dbReference>
<evidence type="ECO:0000256" key="3">
    <source>
        <dbReference type="ARBA" id="ARBA00023172"/>
    </source>
</evidence>
<proteinExistence type="inferred from homology"/>
<name>A0AA94HU89_DESDE</name>
<keyword evidence="2" id="KW-0238">DNA-binding</keyword>
<dbReference type="Gene3D" id="1.10.150.130">
    <property type="match status" value="1"/>
</dbReference>
<dbReference type="PROSITE" id="PS51898">
    <property type="entry name" value="TYR_RECOMBINASE"/>
    <property type="match status" value="1"/>
</dbReference>
<dbReference type="PANTHER" id="PTHR30349">
    <property type="entry name" value="PHAGE INTEGRASE-RELATED"/>
    <property type="match status" value="1"/>
</dbReference>
<dbReference type="AlphaFoldDB" id="A0AA94HU89"/>
<dbReference type="InterPro" id="IPR010998">
    <property type="entry name" value="Integrase_recombinase_N"/>
</dbReference>
<evidence type="ECO:0000313" key="6">
    <source>
        <dbReference type="EMBL" id="SFW64526.1"/>
    </source>
</evidence>
<evidence type="ECO:0000256" key="4">
    <source>
        <dbReference type="SAM" id="MobiDB-lite"/>
    </source>
</evidence>
<dbReference type="SUPFAM" id="SSF56349">
    <property type="entry name" value="DNA breaking-rejoining enzymes"/>
    <property type="match status" value="1"/>
</dbReference>
<dbReference type="CDD" id="cd00796">
    <property type="entry name" value="INT_Rci_Hp1_C"/>
    <property type="match status" value="1"/>
</dbReference>
<dbReference type="InterPro" id="IPR050090">
    <property type="entry name" value="Tyrosine_recombinase_XerCD"/>
</dbReference>
<dbReference type="PANTHER" id="PTHR30349:SF64">
    <property type="entry name" value="PROPHAGE INTEGRASE INTD-RELATED"/>
    <property type="match status" value="1"/>
</dbReference>
<organism evidence="6 7">
    <name type="scientific">Desulfovibrio desulfuricans</name>
    <dbReference type="NCBI Taxonomy" id="876"/>
    <lineage>
        <taxon>Bacteria</taxon>
        <taxon>Pseudomonadati</taxon>
        <taxon>Thermodesulfobacteriota</taxon>
        <taxon>Desulfovibrionia</taxon>
        <taxon>Desulfovibrionales</taxon>
        <taxon>Desulfovibrionaceae</taxon>
        <taxon>Desulfovibrio</taxon>
    </lineage>
</organism>
<protein>
    <submittedName>
        <fullName evidence="6">Site-specific recombinase XerD</fullName>
    </submittedName>
</protein>
<feature type="compositionally biased region" description="Low complexity" evidence="4">
    <location>
        <begin position="1"/>
        <end position="15"/>
    </location>
</feature>
<evidence type="ECO:0000259" key="5">
    <source>
        <dbReference type="PROSITE" id="PS51898"/>
    </source>
</evidence>
<dbReference type="EMBL" id="FPIW01000051">
    <property type="protein sequence ID" value="SFW64526.1"/>
    <property type="molecule type" value="Genomic_DNA"/>
</dbReference>
<dbReference type="GO" id="GO:0006310">
    <property type="term" value="P:DNA recombination"/>
    <property type="evidence" value="ECO:0007669"/>
    <property type="project" value="UniProtKB-KW"/>
</dbReference>
<dbReference type="Pfam" id="PF00589">
    <property type="entry name" value="Phage_integrase"/>
    <property type="match status" value="1"/>
</dbReference>
<comment type="caution">
    <text evidence="6">The sequence shown here is derived from an EMBL/GenBank/DDBJ whole genome shotgun (WGS) entry which is preliminary data.</text>
</comment>
<evidence type="ECO:0000256" key="1">
    <source>
        <dbReference type="ARBA" id="ARBA00008857"/>
    </source>
</evidence>